<evidence type="ECO:0000256" key="1">
    <source>
        <dbReference type="ARBA" id="ARBA00004429"/>
    </source>
</evidence>
<dbReference type="GO" id="GO:0022857">
    <property type="term" value="F:transmembrane transporter activity"/>
    <property type="evidence" value="ECO:0007669"/>
    <property type="project" value="TreeGrafter"/>
</dbReference>
<evidence type="ECO:0000259" key="10">
    <source>
        <dbReference type="Pfam" id="PF04290"/>
    </source>
</evidence>
<dbReference type="PANTHER" id="PTHR35011">
    <property type="entry name" value="2,3-DIKETO-L-GULONATE TRAP TRANSPORTER SMALL PERMEASE PROTEIN YIAM"/>
    <property type="match status" value="1"/>
</dbReference>
<reference evidence="11 12" key="1">
    <citation type="submission" date="2013-11" db="EMBL/GenBank/DDBJ databases">
        <title>Metagenomic analysis of a methanogenic consortium involved in long chain n-alkane degradation.</title>
        <authorList>
            <person name="Davidova I.A."/>
            <person name="Callaghan A.V."/>
            <person name="Wawrik B."/>
            <person name="Pruitt S."/>
            <person name="Marks C."/>
            <person name="Duncan K.E."/>
            <person name="Suflita J.M."/>
        </authorList>
    </citation>
    <scope>NUCLEOTIDE SEQUENCE [LARGE SCALE GENOMIC DNA]</scope>
    <source>
        <strain evidence="11 12">SPR</strain>
    </source>
</reference>
<feature type="domain" description="Tripartite ATP-independent periplasmic transporters DctQ component" evidence="10">
    <location>
        <begin position="24"/>
        <end position="151"/>
    </location>
</feature>
<dbReference type="FunCoup" id="A0A0D2JBY3">
    <property type="interactions" value="105"/>
</dbReference>
<dbReference type="RefSeq" id="WP_052514784.1">
    <property type="nucleotide sequence ID" value="NZ_AZAC01000002.1"/>
</dbReference>
<dbReference type="InterPro" id="IPR055348">
    <property type="entry name" value="DctQ"/>
</dbReference>
<dbReference type="Proteomes" id="UP000032233">
    <property type="component" value="Unassembled WGS sequence"/>
</dbReference>
<evidence type="ECO:0000313" key="12">
    <source>
        <dbReference type="Proteomes" id="UP000032233"/>
    </source>
</evidence>
<comment type="similarity">
    <text evidence="8">Belongs to the TRAP transporter small permease family.</text>
</comment>
<dbReference type="OrthoDB" id="5454104at2"/>
<evidence type="ECO:0000256" key="4">
    <source>
        <dbReference type="ARBA" id="ARBA00022519"/>
    </source>
</evidence>
<feature type="transmembrane region" description="Helical" evidence="9">
    <location>
        <begin position="12"/>
        <end position="36"/>
    </location>
</feature>
<evidence type="ECO:0000256" key="9">
    <source>
        <dbReference type="SAM" id="Phobius"/>
    </source>
</evidence>
<sequence length="164" mass="18555">MISRVFDTFDRVLNWTLALIMAVMLVVITAQVFYRFVINDPLDWSEEFGRYLFVWISFLGSAAGVRYRVHLGIDLIEKLVSPTIYKGVVIVVHMLILAFLYVIVTEGFNVASVVQFQESASMHIPMSWPYLAVPVGCILMAINAVRVTVEQVWGVGALHDEEND</sequence>
<accession>A0A0D2JBY3</accession>
<evidence type="ECO:0000256" key="2">
    <source>
        <dbReference type="ARBA" id="ARBA00022448"/>
    </source>
</evidence>
<feature type="transmembrane region" description="Helical" evidence="9">
    <location>
        <begin position="48"/>
        <end position="67"/>
    </location>
</feature>
<gene>
    <name evidence="11" type="ORF">X474_03210</name>
</gene>
<keyword evidence="3" id="KW-1003">Cell membrane</keyword>
<keyword evidence="4" id="KW-0997">Cell inner membrane</keyword>
<dbReference type="AlphaFoldDB" id="A0A0D2JBY3"/>
<dbReference type="GO" id="GO:0015740">
    <property type="term" value="P:C4-dicarboxylate transport"/>
    <property type="evidence" value="ECO:0007669"/>
    <property type="project" value="TreeGrafter"/>
</dbReference>
<evidence type="ECO:0000313" key="11">
    <source>
        <dbReference type="EMBL" id="KIX15654.1"/>
    </source>
</evidence>
<comment type="caution">
    <text evidence="11">The sequence shown here is derived from an EMBL/GenBank/DDBJ whole genome shotgun (WGS) entry which is preliminary data.</text>
</comment>
<dbReference type="STRING" id="1429043.X474_03210"/>
<dbReference type="PANTHER" id="PTHR35011:SF11">
    <property type="entry name" value="TRAP TRANSPORTER SMALL PERMEASE PROTEIN"/>
    <property type="match status" value="1"/>
</dbReference>
<evidence type="ECO:0000256" key="6">
    <source>
        <dbReference type="ARBA" id="ARBA00022989"/>
    </source>
</evidence>
<evidence type="ECO:0000256" key="5">
    <source>
        <dbReference type="ARBA" id="ARBA00022692"/>
    </source>
</evidence>
<proteinExistence type="inferred from homology"/>
<evidence type="ECO:0000256" key="7">
    <source>
        <dbReference type="ARBA" id="ARBA00023136"/>
    </source>
</evidence>
<keyword evidence="5 9" id="KW-0812">Transmembrane</keyword>
<keyword evidence="6 9" id="KW-1133">Transmembrane helix</keyword>
<feature type="transmembrane region" description="Helical" evidence="9">
    <location>
        <begin position="128"/>
        <end position="149"/>
    </location>
</feature>
<name>A0A0D2JBY3_9BACT</name>
<feature type="transmembrane region" description="Helical" evidence="9">
    <location>
        <begin position="88"/>
        <end position="108"/>
    </location>
</feature>
<evidence type="ECO:0000256" key="3">
    <source>
        <dbReference type="ARBA" id="ARBA00022475"/>
    </source>
</evidence>
<dbReference type="Pfam" id="PF04290">
    <property type="entry name" value="DctQ"/>
    <property type="match status" value="1"/>
</dbReference>
<organism evidence="11 12">
    <name type="scientific">Dethiosulfatarculus sandiegensis</name>
    <dbReference type="NCBI Taxonomy" id="1429043"/>
    <lineage>
        <taxon>Bacteria</taxon>
        <taxon>Pseudomonadati</taxon>
        <taxon>Thermodesulfobacteriota</taxon>
        <taxon>Desulfarculia</taxon>
        <taxon>Desulfarculales</taxon>
        <taxon>Desulfarculaceae</taxon>
        <taxon>Dethiosulfatarculus</taxon>
    </lineage>
</organism>
<dbReference type="GO" id="GO:0005886">
    <property type="term" value="C:plasma membrane"/>
    <property type="evidence" value="ECO:0007669"/>
    <property type="project" value="UniProtKB-SubCell"/>
</dbReference>
<dbReference type="InterPro" id="IPR007387">
    <property type="entry name" value="TRAP_DctQ"/>
</dbReference>
<keyword evidence="7 9" id="KW-0472">Membrane</keyword>
<dbReference type="InParanoid" id="A0A0D2JBY3"/>
<comment type="subcellular location">
    <subcellularLocation>
        <location evidence="1">Cell inner membrane</location>
        <topology evidence="1">Multi-pass membrane protein</topology>
    </subcellularLocation>
</comment>
<keyword evidence="2" id="KW-0813">Transport</keyword>
<keyword evidence="12" id="KW-1185">Reference proteome</keyword>
<evidence type="ECO:0000256" key="8">
    <source>
        <dbReference type="ARBA" id="ARBA00038436"/>
    </source>
</evidence>
<protein>
    <submittedName>
        <fullName evidence="11">C4-dicarboxylate ABC transporter permease</fullName>
    </submittedName>
</protein>
<dbReference type="EMBL" id="AZAC01000002">
    <property type="protein sequence ID" value="KIX15654.1"/>
    <property type="molecule type" value="Genomic_DNA"/>
</dbReference>